<dbReference type="CDD" id="cd22679">
    <property type="entry name" value="FHA_SLMAP"/>
    <property type="match status" value="1"/>
</dbReference>
<dbReference type="OrthoDB" id="687730at2759"/>
<dbReference type="EMBL" id="KV426193">
    <property type="protein sequence ID" value="KZV85294.1"/>
    <property type="molecule type" value="Genomic_DNA"/>
</dbReference>
<dbReference type="InParanoid" id="A0A165DT03"/>
<dbReference type="SMART" id="SM00240">
    <property type="entry name" value="FHA"/>
    <property type="match status" value="1"/>
</dbReference>
<dbReference type="PROSITE" id="PS50006">
    <property type="entry name" value="FHA_DOMAIN"/>
    <property type="match status" value="1"/>
</dbReference>
<dbReference type="Pfam" id="PF00498">
    <property type="entry name" value="FHA"/>
    <property type="match status" value="1"/>
</dbReference>
<dbReference type="PANTHER" id="PTHR15715:SF37">
    <property type="entry name" value="LD47843P"/>
    <property type="match status" value="1"/>
</dbReference>
<dbReference type="Gene3D" id="2.60.200.20">
    <property type="match status" value="1"/>
</dbReference>
<dbReference type="InterPro" id="IPR000253">
    <property type="entry name" value="FHA_dom"/>
</dbReference>
<dbReference type="AlphaFoldDB" id="A0A165DT03"/>
<dbReference type="PANTHER" id="PTHR15715">
    <property type="entry name" value="CENTROSOMAL PROTEIN OF 170 KDA"/>
    <property type="match status" value="1"/>
</dbReference>
<evidence type="ECO:0000313" key="2">
    <source>
        <dbReference type="EMBL" id="KZV85294.1"/>
    </source>
</evidence>
<evidence type="ECO:0000313" key="3">
    <source>
        <dbReference type="Proteomes" id="UP000077266"/>
    </source>
</evidence>
<accession>A0A165DT03</accession>
<proteinExistence type="predicted"/>
<keyword evidence="3" id="KW-1185">Reference proteome</keyword>
<dbReference type="Proteomes" id="UP000077266">
    <property type="component" value="Unassembled WGS sequence"/>
</dbReference>
<gene>
    <name evidence="2" type="ORF">EXIGLDRAFT_841595</name>
</gene>
<sequence>MPTLTLDPLNGSFESRVLELGEDPIEVGRRSTPAQAAAQITRQNAYFTTKAISRRHALIWYSDGKIWMEDMGTPNGTYLNSVRLNANEPTELHDQDEVVFGMDFFHEGALIHQKIAARCTCTTWKVRFVDSSTITADSDSWAIATVRA</sequence>
<name>A0A165DT03_EXIGL</name>
<dbReference type="SUPFAM" id="SSF49879">
    <property type="entry name" value="SMAD/FHA domain"/>
    <property type="match status" value="1"/>
</dbReference>
<dbReference type="InterPro" id="IPR051176">
    <property type="entry name" value="Cent_Immune-Sig_Mod"/>
</dbReference>
<dbReference type="STRING" id="1314781.A0A165DT03"/>
<evidence type="ECO:0000259" key="1">
    <source>
        <dbReference type="PROSITE" id="PS50006"/>
    </source>
</evidence>
<organism evidence="2 3">
    <name type="scientific">Exidia glandulosa HHB12029</name>
    <dbReference type="NCBI Taxonomy" id="1314781"/>
    <lineage>
        <taxon>Eukaryota</taxon>
        <taxon>Fungi</taxon>
        <taxon>Dikarya</taxon>
        <taxon>Basidiomycota</taxon>
        <taxon>Agaricomycotina</taxon>
        <taxon>Agaricomycetes</taxon>
        <taxon>Auriculariales</taxon>
        <taxon>Exidiaceae</taxon>
        <taxon>Exidia</taxon>
    </lineage>
</organism>
<dbReference type="InterPro" id="IPR008984">
    <property type="entry name" value="SMAD_FHA_dom_sf"/>
</dbReference>
<reference evidence="2 3" key="1">
    <citation type="journal article" date="2016" name="Mol. Biol. Evol.">
        <title>Comparative Genomics of Early-Diverging Mushroom-Forming Fungi Provides Insights into the Origins of Lignocellulose Decay Capabilities.</title>
        <authorList>
            <person name="Nagy L.G."/>
            <person name="Riley R."/>
            <person name="Tritt A."/>
            <person name="Adam C."/>
            <person name="Daum C."/>
            <person name="Floudas D."/>
            <person name="Sun H."/>
            <person name="Yadav J.S."/>
            <person name="Pangilinan J."/>
            <person name="Larsson K.H."/>
            <person name="Matsuura K."/>
            <person name="Barry K."/>
            <person name="Labutti K."/>
            <person name="Kuo R."/>
            <person name="Ohm R.A."/>
            <person name="Bhattacharya S.S."/>
            <person name="Shirouzu T."/>
            <person name="Yoshinaga Y."/>
            <person name="Martin F.M."/>
            <person name="Grigoriev I.V."/>
            <person name="Hibbett D.S."/>
        </authorList>
    </citation>
    <scope>NUCLEOTIDE SEQUENCE [LARGE SCALE GENOMIC DNA]</scope>
    <source>
        <strain evidence="2 3">HHB12029</strain>
    </source>
</reference>
<protein>
    <submittedName>
        <fullName evidence="2">SMAD/FHA domain-containing protein</fullName>
    </submittedName>
</protein>
<feature type="domain" description="FHA" evidence="1">
    <location>
        <begin position="25"/>
        <end position="84"/>
    </location>
</feature>